<reference evidence="2 3" key="1">
    <citation type="journal article" date="2023" name="Nucleic Acids Res.">
        <title>The hologenome of Daphnia magna reveals possible DNA methylation and microbiome-mediated evolution of the host genome.</title>
        <authorList>
            <person name="Chaturvedi A."/>
            <person name="Li X."/>
            <person name="Dhandapani V."/>
            <person name="Marshall H."/>
            <person name="Kissane S."/>
            <person name="Cuenca-Cambronero M."/>
            <person name="Asole G."/>
            <person name="Calvet F."/>
            <person name="Ruiz-Romero M."/>
            <person name="Marangio P."/>
            <person name="Guigo R."/>
            <person name="Rago D."/>
            <person name="Mirbahai L."/>
            <person name="Eastwood N."/>
            <person name="Colbourne J.K."/>
            <person name="Zhou J."/>
            <person name="Mallon E."/>
            <person name="Orsini L."/>
        </authorList>
    </citation>
    <scope>NUCLEOTIDE SEQUENCE [LARGE SCALE GENOMIC DNA]</scope>
    <source>
        <strain evidence="2">LRV0_1</strain>
    </source>
</reference>
<proteinExistence type="predicted"/>
<dbReference type="Proteomes" id="UP001234178">
    <property type="component" value="Unassembled WGS sequence"/>
</dbReference>
<evidence type="ECO:0000313" key="3">
    <source>
        <dbReference type="Proteomes" id="UP001234178"/>
    </source>
</evidence>
<sequence length="99" mass="11390">MTRDYGENVQANSQEKSPESFPVNLHKSHQQMNFLITKFHRFQLAQLRTQVCDGCWATSDSTFDRHSDYVRQSMQLQADTYTSSGDPLDISSEKSVKLN</sequence>
<comment type="caution">
    <text evidence="2">The sequence shown here is derived from an EMBL/GenBank/DDBJ whole genome shotgun (WGS) entry which is preliminary data.</text>
</comment>
<evidence type="ECO:0000313" key="2">
    <source>
        <dbReference type="EMBL" id="KAK4005182.1"/>
    </source>
</evidence>
<keyword evidence="3" id="KW-1185">Reference proteome</keyword>
<name>A0ABQ9YX07_9CRUS</name>
<feature type="region of interest" description="Disordered" evidence="1">
    <location>
        <begin position="1"/>
        <end position="23"/>
    </location>
</feature>
<protein>
    <submittedName>
        <fullName evidence="2">Uncharacterized protein</fullName>
    </submittedName>
</protein>
<dbReference type="EMBL" id="JAOYFB010000001">
    <property type="protein sequence ID" value="KAK4005182.1"/>
    <property type="molecule type" value="Genomic_DNA"/>
</dbReference>
<feature type="region of interest" description="Disordered" evidence="1">
    <location>
        <begin position="78"/>
        <end position="99"/>
    </location>
</feature>
<organism evidence="2 3">
    <name type="scientific">Daphnia magna</name>
    <dbReference type="NCBI Taxonomy" id="35525"/>
    <lineage>
        <taxon>Eukaryota</taxon>
        <taxon>Metazoa</taxon>
        <taxon>Ecdysozoa</taxon>
        <taxon>Arthropoda</taxon>
        <taxon>Crustacea</taxon>
        <taxon>Branchiopoda</taxon>
        <taxon>Diplostraca</taxon>
        <taxon>Cladocera</taxon>
        <taxon>Anomopoda</taxon>
        <taxon>Daphniidae</taxon>
        <taxon>Daphnia</taxon>
    </lineage>
</organism>
<gene>
    <name evidence="2" type="ORF">OUZ56_006903</name>
</gene>
<accession>A0ABQ9YX07</accession>
<evidence type="ECO:0000256" key="1">
    <source>
        <dbReference type="SAM" id="MobiDB-lite"/>
    </source>
</evidence>